<dbReference type="PROSITE" id="PS00598">
    <property type="entry name" value="CHROMO_1"/>
    <property type="match status" value="1"/>
</dbReference>
<reference evidence="5" key="1">
    <citation type="submission" date="2025-08" db="UniProtKB">
        <authorList>
            <consortium name="RefSeq"/>
        </authorList>
    </citation>
    <scope>IDENTIFICATION</scope>
    <source>
        <tissue evidence="5">Leaves</tissue>
    </source>
</reference>
<dbReference type="SUPFAM" id="SSF54160">
    <property type="entry name" value="Chromo domain-like"/>
    <property type="match status" value="1"/>
</dbReference>
<dbReference type="InterPro" id="IPR000953">
    <property type="entry name" value="Chromo/chromo_shadow_dom"/>
</dbReference>
<dbReference type="InterPro" id="IPR056924">
    <property type="entry name" value="SH3_Tf2-1"/>
</dbReference>
<evidence type="ECO:0000256" key="1">
    <source>
        <dbReference type="ARBA" id="ARBA00004123"/>
    </source>
</evidence>
<dbReference type="Gene3D" id="2.40.50.40">
    <property type="match status" value="1"/>
</dbReference>
<gene>
    <name evidence="5" type="primary">LOC140037785</name>
</gene>
<name>A0ABM4X4P4_COFAR</name>
<dbReference type="PANTHER" id="PTHR46148:SF52">
    <property type="entry name" value="OS04G0603800 PROTEIN"/>
    <property type="match status" value="1"/>
</dbReference>
<organism evidence="4 5">
    <name type="scientific">Coffea arabica</name>
    <name type="common">Arabian coffee</name>
    <dbReference type="NCBI Taxonomy" id="13443"/>
    <lineage>
        <taxon>Eukaryota</taxon>
        <taxon>Viridiplantae</taxon>
        <taxon>Streptophyta</taxon>
        <taxon>Embryophyta</taxon>
        <taxon>Tracheophyta</taxon>
        <taxon>Spermatophyta</taxon>
        <taxon>Magnoliopsida</taxon>
        <taxon>eudicotyledons</taxon>
        <taxon>Gunneridae</taxon>
        <taxon>Pentapetalae</taxon>
        <taxon>asterids</taxon>
        <taxon>lamiids</taxon>
        <taxon>Gentianales</taxon>
        <taxon>Rubiaceae</taxon>
        <taxon>Ixoroideae</taxon>
        <taxon>Gardenieae complex</taxon>
        <taxon>Bertiereae - Coffeeae clade</taxon>
        <taxon>Coffeeae</taxon>
        <taxon>Coffea</taxon>
    </lineage>
</organism>
<dbReference type="InterPro" id="IPR023780">
    <property type="entry name" value="Chromo_domain"/>
</dbReference>
<dbReference type="Proteomes" id="UP001652660">
    <property type="component" value="Chromosome 3c"/>
</dbReference>
<dbReference type="PROSITE" id="PS50013">
    <property type="entry name" value="CHROMO_2"/>
    <property type="match status" value="1"/>
</dbReference>
<proteinExistence type="predicted"/>
<dbReference type="Pfam" id="PF24626">
    <property type="entry name" value="SH3_Tf2-1"/>
    <property type="match status" value="1"/>
</dbReference>
<keyword evidence="4" id="KW-1185">Reference proteome</keyword>
<dbReference type="RefSeq" id="XP_071939007.1">
    <property type="nucleotide sequence ID" value="XM_072082906.1"/>
</dbReference>
<evidence type="ECO:0000313" key="4">
    <source>
        <dbReference type="Proteomes" id="UP001652660"/>
    </source>
</evidence>
<dbReference type="InterPro" id="IPR023779">
    <property type="entry name" value="Chromodomain_CS"/>
</dbReference>
<evidence type="ECO:0000256" key="2">
    <source>
        <dbReference type="ARBA" id="ARBA00023242"/>
    </source>
</evidence>
<dbReference type="InterPro" id="IPR016197">
    <property type="entry name" value="Chromo-like_dom_sf"/>
</dbReference>
<comment type="subcellular location">
    <subcellularLocation>
        <location evidence="1">Nucleus</location>
    </subcellularLocation>
</comment>
<protein>
    <recommendedName>
        <fullName evidence="3">Chromo domain-containing protein</fullName>
    </recommendedName>
</protein>
<dbReference type="PANTHER" id="PTHR46148">
    <property type="entry name" value="CHROMO DOMAIN-CONTAINING PROTEIN"/>
    <property type="match status" value="1"/>
</dbReference>
<sequence>MVQSRLQVIALIKENLAKAQNRMKVFADKHRSERVFQEGDWVFLKLQPYRQQSVAIRRSLKLAAKYYGPFQISAKVGAVAYKLKLPAGARIHPVFHVSLLKRKIGLAQSVDSSLPELDATDQCLLRLEKVIQRRAIMRAAQPVIQYLVKWDNLPESKSSWEDKSFIDSQFPDFQA</sequence>
<keyword evidence="2" id="KW-0539">Nucleus</keyword>
<dbReference type="GeneID" id="140037785"/>
<accession>A0ABM4X4P4</accession>
<evidence type="ECO:0000259" key="3">
    <source>
        <dbReference type="PROSITE" id="PS50013"/>
    </source>
</evidence>
<dbReference type="Pfam" id="PF00385">
    <property type="entry name" value="Chromo"/>
    <property type="match status" value="1"/>
</dbReference>
<feature type="domain" description="Chromo" evidence="3">
    <location>
        <begin position="125"/>
        <end position="175"/>
    </location>
</feature>
<evidence type="ECO:0000313" key="5">
    <source>
        <dbReference type="RefSeq" id="XP_071939007.1"/>
    </source>
</evidence>